<dbReference type="SMR" id="A0A067F6Q1"/>
<dbReference type="InterPro" id="IPR023213">
    <property type="entry name" value="CAT-like_dom_sf"/>
</dbReference>
<gene>
    <name evidence="3" type="ORF">CISIN_1g010609mg</name>
</gene>
<evidence type="ECO:0000256" key="1">
    <source>
        <dbReference type="ARBA" id="ARBA00022679"/>
    </source>
</evidence>
<reference evidence="3 4" key="1">
    <citation type="submission" date="2014-04" db="EMBL/GenBank/DDBJ databases">
        <authorList>
            <consortium name="International Citrus Genome Consortium"/>
            <person name="Gmitter F."/>
            <person name="Chen C."/>
            <person name="Farmerie W."/>
            <person name="Harkins T."/>
            <person name="Desany B."/>
            <person name="Mohiuddin M."/>
            <person name="Kodira C."/>
            <person name="Borodovsky M."/>
            <person name="Lomsadze A."/>
            <person name="Burns P."/>
            <person name="Jenkins J."/>
            <person name="Prochnik S."/>
            <person name="Shu S."/>
            <person name="Chapman J."/>
            <person name="Pitluck S."/>
            <person name="Schmutz J."/>
            <person name="Rokhsar D."/>
        </authorList>
    </citation>
    <scope>NUCLEOTIDE SEQUENCE</scope>
</reference>
<accession>A0A067F6Q1</accession>
<dbReference type="eggNOG" id="ENOG502QV7U">
    <property type="taxonomic scope" value="Eukaryota"/>
</dbReference>
<keyword evidence="1" id="KW-0808">Transferase</keyword>
<dbReference type="Pfam" id="PF02458">
    <property type="entry name" value="Transferase"/>
    <property type="match status" value="1"/>
</dbReference>
<evidence type="ECO:0000256" key="2">
    <source>
        <dbReference type="ARBA" id="ARBA00023315"/>
    </source>
</evidence>
<dbReference type="EMBL" id="KK784942">
    <property type="protein sequence ID" value="KDO59147.1"/>
    <property type="molecule type" value="Genomic_DNA"/>
</dbReference>
<dbReference type="AlphaFoldDB" id="A0A067F6Q1"/>
<evidence type="ECO:0000313" key="4">
    <source>
        <dbReference type="Proteomes" id="UP000027120"/>
    </source>
</evidence>
<evidence type="ECO:0000313" key="3">
    <source>
        <dbReference type="EMBL" id="KDO59147.1"/>
    </source>
</evidence>
<proteinExistence type="predicted"/>
<dbReference type="PANTHER" id="PTHR31625">
    <property type="match status" value="1"/>
</dbReference>
<keyword evidence="4" id="KW-1185">Reference proteome</keyword>
<dbReference type="Proteomes" id="UP000027120">
    <property type="component" value="Unassembled WGS sequence"/>
</dbReference>
<name>A0A067F6Q1_CITSI</name>
<keyword evidence="2" id="KW-0012">Acyltransferase</keyword>
<dbReference type="Gene3D" id="3.30.559.10">
    <property type="entry name" value="Chloramphenicol acetyltransferase-like domain"/>
    <property type="match status" value="2"/>
</dbReference>
<dbReference type="GO" id="GO:0016747">
    <property type="term" value="F:acyltransferase activity, transferring groups other than amino-acyl groups"/>
    <property type="evidence" value="ECO:0007669"/>
    <property type="project" value="UniProtKB-ARBA"/>
</dbReference>
<organism evidence="3 4">
    <name type="scientific">Citrus sinensis</name>
    <name type="common">Sweet orange</name>
    <name type="synonym">Citrus aurantium var. sinensis</name>
    <dbReference type="NCBI Taxonomy" id="2711"/>
    <lineage>
        <taxon>Eukaryota</taxon>
        <taxon>Viridiplantae</taxon>
        <taxon>Streptophyta</taxon>
        <taxon>Embryophyta</taxon>
        <taxon>Tracheophyta</taxon>
        <taxon>Spermatophyta</taxon>
        <taxon>Magnoliopsida</taxon>
        <taxon>eudicotyledons</taxon>
        <taxon>Gunneridae</taxon>
        <taxon>Pentapetalae</taxon>
        <taxon>rosids</taxon>
        <taxon>malvids</taxon>
        <taxon>Sapindales</taxon>
        <taxon>Rutaceae</taxon>
        <taxon>Aurantioideae</taxon>
        <taxon>Citrus</taxon>
    </lineage>
</organism>
<dbReference type="InterPro" id="IPR051504">
    <property type="entry name" value="Plant_metabolite_acyltrans"/>
</dbReference>
<protein>
    <submittedName>
        <fullName evidence="3">Uncharacterized protein</fullName>
    </submittedName>
</protein>
<sequence length="506" mass="56258">MADERDFEGINNRVKIHEVCKVPPFSDDSVATTKTTTTAAAAFATLSLTYFDTYWIRFGSWDNLLFYEIRGLTWDSFSKVVLPKLKLSLSLTLLHYLPLAGHLMWPPHAEKPAVCYSFPHNYPKNDGVSVTVAESNADFDLLAGNGIRKAVEFYPLVPRLSTSDDKAEVIAIQITLFPNHGFSICISINHAVLDGTSLMLFMKSWAYLCKQLDIHLQNKAPSLPERLTPCFDRTLIKDPGGIDLVYVKHNMAFAGLDPNTRNLKPNPVDPKVADTNNLVRRTFELSSEDLNKLKHKLLLAKEQHQSKSKQLHLSSYVLTCAHVYACMVKAITEDANTTVVFSFNADCRSRLDPPLPVNYFGNCVSAAVCVVAKASDFLQGNGIDFVEKLSDSIKGLRGDAIVGSEDKIVRKYEMLKQMGEQSIVLRISGSHRFDVYGPDFGWGKPKKVEPVSIDRRGAICLVENKDGGGVEVAVVLEKQKMEVFSSLFIDGLNDEHIISGVPKSRI</sequence>
<dbReference type="PaxDb" id="2711-XP_006474854.1"/>